<dbReference type="GO" id="GO:0005509">
    <property type="term" value="F:calcium ion binding"/>
    <property type="evidence" value="ECO:0007669"/>
    <property type="project" value="InterPro"/>
</dbReference>
<feature type="chain" id="PRO_5043675659" description="EF-hand domain-containing protein" evidence="5">
    <location>
        <begin position="21"/>
        <end position="194"/>
    </location>
</feature>
<dbReference type="InterPro" id="IPR002048">
    <property type="entry name" value="EF_hand_dom"/>
</dbReference>
<evidence type="ECO:0000313" key="8">
    <source>
        <dbReference type="Proteomes" id="UP001075354"/>
    </source>
</evidence>
<accession>A0AAV7XCC2</accession>
<evidence type="ECO:0000313" key="7">
    <source>
        <dbReference type="EMBL" id="KAJ1522536.1"/>
    </source>
</evidence>
<evidence type="ECO:0000256" key="5">
    <source>
        <dbReference type="SAM" id="SignalP"/>
    </source>
</evidence>
<evidence type="ECO:0000259" key="6">
    <source>
        <dbReference type="PROSITE" id="PS50222"/>
    </source>
</evidence>
<feature type="signal peptide" evidence="5">
    <location>
        <begin position="1"/>
        <end position="20"/>
    </location>
</feature>
<keyword evidence="8" id="KW-1185">Reference proteome</keyword>
<comment type="caution">
    <text evidence="7">The sequence shown here is derived from an EMBL/GenBank/DDBJ whole genome shotgun (WGS) entry which is preliminary data.</text>
</comment>
<evidence type="ECO:0000256" key="4">
    <source>
        <dbReference type="SAM" id="MobiDB-lite"/>
    </source>
</evidence>
<feature type="domain" description="EF-hand" evidence="6">
    <location>
        <begin position="138"/>
        <end position="173"/>
    </location>
</feature>
<dbReference type="EMBL" id="JAPTSV010000011">
    <property type="protein sequence ID" value="KAJ1522536.1"/>
    <property type="molecule type" value="Genomic_DNA"/>
</dbReference>
<dbReference type="PANTHER" id="PTHR23104">
    <property type="entry name" value="MULTIPLE COAGULATION FACTOR DEFICIENCY PROTEIN 2 NEURAL STEM CELL DERIVED NEURONAL SURVIVAL PROTEIN"/>
    <property type="match status" value="1"/>
</dbReference>
<proteinExistence type="predicted"/>
<organism evidence="7 8">
    <name type="scientific">Megalurothrips usitatus</name>
    <name type="common">bean blossom thrips</name>
    <dbReference type="NCBI Taxonomy" id="439358"/>
    <lineage>
        <taxon>Eukaryota</taxon>
        <taxon>Metazoa</taxon>
        <taxon>Ecdysozoa</taxon>
        <taxon>Arthropoda</taxon>
        <taxon>Hexapoda</taxon>
        <taxon>Insecta</taxon>
        <taxon>Pterygota</taxon>
        <taxon>Neoptera</taxon>
        <taxon>Paraneoptera</taxon>
        <taxon>Thysanoptera</taxon>
        <taxon>Terebrantia</taxon>
        <taxon>Thripoidea</taxon>
        <taxon>Thripidae</taxon>
        <taxon>Megalurothrips</taxon>
    </lineage>
</organism>
<dbReference type="InterPro" id="IPR052110">
    <property type="entry name" value="MCFD2-like"/>
</dbReference>
<keyword evidence="3" id="KW-0106">Calcium</keyword>
<reference evidence="7" key="1">
    <citation type="submission" date="2022-12" db="EMBL/GenBank/DDBJ databases">
        <title>Chromosome-level genome assembly of the bean flower thrips Megalurothrips usitatus.</title>
        <authorList>
            <person name="Ma L."/>
            <person name="Liu Q."/>
            <person name="Li H."/>
            <person name="Cai W."/>
        </authorList>
    </citation>
    <scope>NUCLEOTIDE SEQUENCE</scope>
    <source>
        <strain evidence="7">Cailab_2022a</strain>
    </source>
</reference>
<keyword evidence="2" id="KW-0677">Repeat</keyword>
<evidence type="ECO:0000256" key="1">
    <source>
        <dbReference type="ARBA" id="ARBA00022729"/>
    </source>
</evidence>
<dbReference type="PROSITE" id="PS50222">
    <property type="entry name" value="EF_HAND_2"/>
    <property type="match status" value="1"/>
</dbReference>
<name>A0AAV7XCC2_9NEOP</name>
<keyword evidence="1 5" id="KW-0732">Signal</keyword>
<evidence type="ECO:0000256" key="3">
    <source>
        <dbReference type="ARBA" id="ARBA00022837"/>
    </source>
</evidence>
<dbReference type="PANTHER" id="PTHR23104:SF1">
    <property type="entry name" value="EF-HAND DOMAIN-CONTAINING PROTEIN"/>
    <property type="match status" value="1"/>
</dbReference>
<dbReference type="Gene3D" id="1.10.238.10">
    <property type="entry name" value="EF-hand"/>
    <property type="match status" value="1"/>
</dbReference>
<dbReference type="InterPro" id="IPR011992">
    <property type="entry name" value="EF-hand-dom_pair"/>
</dbReference>
<dbReference type="Proteomes" id="UP001075354">
    <property type="component" value="Chromosome 11"/>
</dbReference>
<feature type="region of interest" description="Disordered" evidence="4">
    <location>
        <begin position="172"/>
        <end position="194"/>
    </location>
</feature>
<dbReference type="PROSITE" id="PS00018">
    <property type="entry name" value="EF_HAND_1"/>
    <property type="match status" value="1"/>
</dbReference>
<protein>
    <recommendedName>
        <fullName evidence="6">EF-hand domain-containing protein</fullName>
    </recommendedName>
</protein>
<evidence type="ECO:0000256" key="2">
    <source>
        <dbReference type="ARBA" id="ARBA00022737"/>
    </source>
</evidence>
<sequence length="194" mass="22414">MVAVWTAVVVLVFWPSSVFGMRGPHHPRGEVAHHYHYRPNPDQHTKLTHDEQLLQDKEHIREDLGNWATEEAVDKMTPDELQFHYFKLHDLDENIKLDGLEILRAIMHTEEHDDHGHDHEGDGDGHDENAVGPVPIEYYIELIDEVLREDDKDNDGFLSYAEYVVGRNQSKRRAAEIMAKPSQPVKELPGMQTK</sequence>
<dbReference type="SUPFAM" id="SSF47473">
    <property type="entry name" value="EF-hand"/>
    <property type="match status" value="1"/>
</dbReference>
<dbReference type="InterPro" id="IPR018247">
    <property type="entry name" value="EF_Hand_1_Ca_BS"/>
</dbReference>
<dbReference type="AlphaFoldDB" id="A0AAV7XCC2"/>
<gene>
    <name evidence="7" type="ORF">ONE63_001722</name>
</gene>